<dbReference type="AlphaFoldDB" id="A0A7L4ZWJ7"/>
<comment type="caution">
    <text evidence="1">The sequence shown here is derived from an EMBL/GenBank/DDBJ whole genome shotgun (WGS) entry which is preliminary data.</text>
</comment>
<evidence type="ECO:0000313" key="1">
    <source>
        <dbReference type="EMBL" id="KAA9332256.1"/>
    </source>
</evidence>
<reference evidence="1 2" key="1">
    <citation type="submission" date="2019-09" db="EMBL/GenBank/DDBJ databases">
        <title>Genome sequence of Hymenobacter sp. M3.</title>
        <authorList>
            <person name="Srinivasan S."/>
        </authorList>
    </citation>
    <scope>NUCLEOTIDE SEQUENCE [LARGE SCALE GENOMIC DNA]</scope>
    <source>
        <strain evidence="1 2">M3</strain>
    </source>
</reference>
<dbReference type="EMBL" id="VTWU01000004">
    <property type="protein sequence ID" value="KAA9332256.1"/>
    <property type="molecule type" value="Genomic_DNA"/>
</dbReference>
<organism evidence="1 2">
    <name type="scientific">Hymenobacter busanensis</name>
    <dbReference type="NCBI Taxonomy" id="2607656"/>
    <lineage>
        <taxon>Bacteria</taxon>
        <taxon>Pseudomonadati</taxon>
        <taxon>Bacteroidota</taxon>
        <taxon>Cytophagia</taxon>
        <taxon>Cytophagales</taxon>
        <taxon>Hymenobacteraceae</taxon>
        <taxon>Hymenobacter</taxon>
    </lineage>
</organism>
<dbReference type="SUPFAM" id="SSF51182">
    <property type="entry name" value="RmlC-like cupins"/>
    <property type="match status" value="1"/>
</dbReference>
<dbReference type="InterPro" id="IPR011051">
    <property type="entry name" value="RmlC_Cupin_sf"/>
</dbReference>
<dbReference type="Gene3D" id="2.60.120.10">
    <property type="entry name" value="Jelly Rolls"/>
    <property type="match status" value="1"/>
</dbReference>
<proteinExistence type="predicted"/>
<protein>
    <submittedName>
        <fullName evidence="1">WxcM-like domain-containing protein</fullName>
    </submittedName>
</protein>
<evidence type="ECO:0000313" key="2">
    <source>
        <dbReference type="Proteomes" id="UP000326380"/>
    </source>
</evidence>
<dbReference type="Proteomes" id="UP000326380">
    <property type="component" value="Unassembled WGS sequence"/>
</dbReference>
<dbReference type="RefSeq" id="WP_151079197.1">
    <property type="nucleotide sequence ID" value="NZ_CP047647.1"/>
</dbReference>
<dbReference type="InterPro" id="IPR014710">
    <property type="entry name" value="RmlC-like_jellyroll"/>
</dbReference>
<dbReference type="InterPro" id="IPR008894">
    <property type="entry name" value="QdtA_cupin_dom"/>
</dbReference>
<sequence>MLLPHLIEFPRHGAESTGYISVCEQQQHVPFAVQRVFWTYDTPEHVARGRHAHFHTQQVLVAVAGTIVVTTELPDGQIEVFRLDSPQVGVYIPPNAWHTMLYTPGAVQLVLASLPYDEQDYIRSHEVFREVWGKSDQTSGAAGS</sequence>
<dbReference type="CDD" id="cd20292">
    <property type="entry name" value="cupin_QdtA-like"/>
    <property type="match status" value="1"/>
</dbReference>
<gene>
    <name evidence="1" type="ORF">F0P96_12305</name>
</gene>
<name>A0A7L4ZWJ7_9BACT</name>
<dbReference type="Pfam" id="PF05523">
    <property type="entry name" value="FdtA"/>
    <property type="match status" value="1"/>
</dbReference>
<keyword evidence="2" id="KW-1185">Reference proteome</keyword>
<accession>A0A7L4ZWJ7</accession>